<feature type="compositionally biased region" description="Basic and acidic residues" evidence="5">
    <location>
        <begin position="52"/>
        <end position="69"/>
    </location>
</feature>
<evidence type="ECO:0000256" key="4">
    <source>
        <dbReference type="ARBA" id="ARBA00023136"/>
    </source>
</evidence>
<dbReference type="Proteomes" id="UP000018936">
    <property type="component" value="Unassembled WGS sequence"/>
</dbReference>
<feature type="region of interest" description="Disordered" evidence="5">
    <location>
        <begin position="1"/>
        <end position="104"/>
    </location>
</feature>
<evidence type="ECO:0000313" key="8">
    <source>
        <dbReference type="Proteomes" id="UP000018936"/>
    </source>
</evidence>
<feature type="compositionally biased region" description="Basic and acidic residues" evidence="5">
    <location>
        <begin position="1"/>
        <end position="42"/>
    </location>
</feature>
<keyword evidence="4" id="KW-0472">Membrane</keyword>
<sequence>MERGMKEGRKETEMESGKKERGEGGRRIYKDRMERGLREGRKDGRKQRKGRREKDWPKAMGASRRERQPTRIPPLAWPGMDGQSVGETPHTHTDRHTHTHTHTETVSVSFPGQVAVIALCALLLKTRQVGLLCAPLLPLAARLCCFPAQALHTVSSCGAVVAALKLLYGAASYLMGLLRTAAAGCQEIFQVRRGGGIPAGGIWGGGSTPSLPFPGKPSSSWLLTPLPFRTDDIP</sequence>
<dbReference type="EMBL" id="AZIM01013424">
    <property type="protein sequence ID" value="ETE56742.1"/>
    <property type="molecule type" value="Genomic_DNA"/>
</dbReference>
<comment type="caution">
    <text evidence="7">The sequence shown here is derived from an EMBL/GenBank/DDBJ whole genome shotgun (WGS) entry which is preliminary data.</text>
</comment>
<keyword evidence="3" id="KW-1133">Transmembrane helix</keyword>
<name>V8N5B0_OPHHA</name>
<organism evidence="7 8">
    <name type="scientific">Ophiophagus hannah</name>
    <name type="common">King cobra</name>
    <name type="synonym">Naja hannah</name>
    <dbReference type="NCBI Taxonomy" id="8665"/>
    <lineage>
        <taxon>Eukaryota</taxon>
        <taxon>Metazoa</taxon>
        <taxon>Chordata</taxon>
        <taxon>Craniata</taxon>
        <taxon>Vertebrata</taxon>
        <taxon>Euteleostomi</taxon>
        <taxon>Lepidosauria</taxon>
        <taxon>Squamata</taxon>
        <taxon>Bifurcata</taxon>
        <taxon>Unidentata</taxon>
        <taxon>Episquamata</taxon>
        <taxon>Toxicofera</taxon>
        <taxon>Serpentes</taxon>
        <taxon>Colubroidea</taxon>
        <taxon>Elapidae</taxon>
        <taxon>Elapinae</taxon>
        <taxon>Ophiophagus</taxon>
    </lineage>
</organism>
<evidence type="ECO:0000256" key="5">
    <source>
        <dbReference type="SAM" id="MobiDB-lite"/>
    </source>
</evidence>
<dbReference type="AlphaFoldDB" id="V8N5B0"/>
<accession>V8N5B0</accession>
<feature type="non-terminal residue" evidence="7">
    <location>
        <position position="1"/>
    </location>
</feature>
<evidence type="ECO:0000313" key="7">
    <source>
        <dbReference type="EMBL" id="ETE56742.1"/>
    </source>
</evidence>
<dbReference type="Pfam" id="PF13705">
    <property type="entry name" value="TRC8_N"/>
    <property type="match status" value="1"/>
</dbReference>
<reference evidence="7 8" key="1">
    <citation type="journal article" date="2013" name="Proc. Natl. Acad. Sci. U.S.A.">
        <title>The king cobra genome reveals dynamic gene evolution and adaptation in the snake venom system.</title>
        <authorList>
            <person name="Vonk F.J."/>
            <person name="Casewell N.R."/>
            <person name="Henkel C.V."/>
            <person name="Heimberg A.M."/>
            <person name="Jansen H.J."/>
            <person name="McCleary R.J."/>
            <person name="Kerkkamp H.M."/>
            <person name="Vos R.A."/>
            <person name="Guerreiro I."/>
            <person name="Calvete J.J."/>
            <person name="Wuster W."/>
            <person name="Woods A.E."/>
            <person name="Logan J.M."/>
            <person name="Harrison R.A."/>
            <person name="Castoe T.A."/>
            <person name="de Koning A.P."/>
            <person name="Pollock D.D."/>
            <person name="Yandell M."/>
            <person name="Calderon D."/>
            <person name="Renjifo C."/>
            <person name="Currier R.B."/>
            <person name="Salgado D."/>
            <person name="Pla D."/>
            <person name="Sanz L."/>
            <person name="Hyder A.S."/>
            <person name="Ribeiro J.M."/>
            <person name="Arntzen J.W."/>
            <person name="van den Thillart G.E."/>
            <person name="Boetzer M."/>
            <person name="Pirovano W."/>
            <person name="Dirks R.P."/>
            <person name="Spaink H.P."/>
            <person name="Duboule D."/>
            <person name="McGlinn E."/>
            <person name="Kini R.M."/>
            <person name="Richardson M.K."/>
        </authorList>
    </citation>
    <scope>NUCLEOTIDE SEQUENCE</scope>
    <source>
        <tissue evidence="7">Blood</tissue>
    </source>
</reference>
<evidence type="ECO:0000256" key="3">
    <source>
        <dbReference type="ARBA" id="ARBA00022989"/>
    </source>
</evidence>
<proteinExistence type="predicted"/>
<comment type="subcellular location">
    <subcellularLocation>
        <location evidence="1">Membrane</location>
        <topology evidence="1">Multi-pass membrane protein</topology>
    </subcellularLocation>
</comment>
<feature type="domain" description="TRC8-like N-terminal" evidence="6">
    <location>
        <begin position="109"/>
        <end position="193"/>
    </location>
</feature>
<gene>
    <name evidence="7" type="primary">rnf145</name>
    <name evidence="7" type="ORF">L345_17547</name>
</gene>
<dbReference type="InterPro" id="IPR025754">
    <property type="entry name" value="TRC8_N_dom"/>
</dbReference>
<evidence type="ECO:0000259" key="6">
    <source>
        <dbReference type="Pfam" id="PF13705"/>
    </source>
</evidence>
<keyword evidence="2" id="KW-0812">Transmembrane</keyword>
<keyword evidence="8" id="KW-1185">Reference proteome</keyword>
<evidence type="ECO:0000256" key="1">
    <source>
        <dbReference type="ARBA" id="ARBA00004141"/>
    </source>
</evidence>
<protein>
    <submittedName>
        <fullName evidence="7">RING finger protein</fullName>
    </submittedName>
</protein>
<evidence type="ECO:0000256" key="2">
    <source>
        <dbReference type="ARBA" id="ARBA00022692"/>
    </source>
</evidence>
<dbReference type="GO" id="GO:0016020">
    <property type="term" value="C:membrane"/>
    <property type="evidence" value="ECO:0007669"/>
    <property type="project" value="UniProtKB-SubCell"/>
</dbReference>